<organism evidence="2 3">
    <name type="scientific">Sphingobium wenxiniae (strain DSM 21828 / CGMCC 1.7748 / JZ-1)</name>
    <dbReference type="NCBI Taxonomy" id="595605"/>
    <lineage>
        <taxon>Bacteria</taxon>
        <taxon>Pseudomonadati</taxon>
        <taxon>Pseudomonadota</taxon>
        <taxon>Alphaproteobacteria</taxon>
        <taxon>Sphingomonadales</taxon>
        <taxon>Sphingomonadaceae</taxon>
        <taxon>Sphingobium</taxon>
    </lineage>
</organism>
<name>A0A562KKR3_SPHWJ</name>
<dbReference type="RefSeq" id="WP_145072217.1">
    <property type="nucleotide sequence ID" value="NZ_JACIIY010000005.1"/>
</dbReference>
<gene>
    <name evidence="2" type="ORF">IQ35_01098</name>
</gene>
<keyword evidence="3" id="KW-1185">Reference proteome</keyword>
<comment type="caution">
    <text evidence="2">The sequence shown here is derived from an EMBL/GenBank/DDBJ whole genome shotgun (WGS) entry which is preliminary data.</text>
</comment>
<proteinExistence type="predicted"/>
<accession>A0A562KKR3</accession>
<feature type="compositionally biased region" description="Low complexity" evidence="1">
    <location>
        <begin position="20"/>
        <end position="61"/>
    </location>
</feature>
<feature type="region of interest" description="Disordered" evidence="1">
    <location>
        <begin position="1"/>
        <end position="115"/>
    </location>
</feature>
<evidence type="ECO:0000313" key="3">
    <source>
        <dbReference type="Proteomes" id="UP000316624"/>
    </source>
</evidence>
<sequence>MATNKPPRRAVAAKPESAMPEAAEQTPAPAEAEIAQETDQAAETASEPAEPAVAESSATAADIEDAHQDVDEQEQVSGPVRWLRMTTSLSGPRLSLSRGDTHPFRDVPGPEGEPSEAQRLIEAGFGVECEPPKA</sequence>
<evidence type="ECO:0000256" key="1">
    <source>
        <dbReference type="SAM" id="MobiDB-lite"/>
    </source>
</evidence>
<reference evidence="2 3" key="1">
    <citation type="journal article" date="2015" name="Stand. Genomic Sci.">
        <title>Genomic Encyclopedia of Bacterial and Archaeal Type Strains, Phase III: the genomes of soil and plant-associated and newly described type strains.</title>
        <authorList>
            <person name="Whitman W.B."/>
            <person name="Woyke T."/>
            <person name="Klenk H.P."/>
            <person name="Zhou Y."/>
            <person name="Lilburn T.G."/>
            <person name="Beck B.J."/>
            <person name="De Vos P."/>
            <person name="Vandamme P."/>
            <person name="Eisen J.A."/>
            <person name="Garrity G."/>
            <person name="Hugenholtz P."/>
            <person name="Kyrpides N.C."/>
        </authorList>
    </citation>
    <scope>NUCLEOTIDE SEQUENCE [LARGE SCALE GENOMIC DNA]</scope>
    <source>
        <strain evidence="2 3">CGMCC 1.7748</strain>
    </source>
</reference>
<dbReference type="EMBL" id="VLKK01000003">
    <property type="protein sequence ID" value="TWH96009.1"/>
    <property type="molecule type" value="Genomic_DNA"/>
</dbReference>
<feature type="compositionally biased region" description="Low complexity" evidence="1">
    <location>
        <begin position="88"/>
        <end position="98"/>
    </location>
</feature>
<protein>
    <submittedName>
        <fullName evidence="2">Uncharacterized protein</fullName>
    </submittedName>
</protein>
<dbReference type="Proteomes" id="UP000316624">
    <property type="component" value="Unassembled WGS sequence"/>
</dbReference>
<evidence type="ECO:0000313" key="2">
    <source>
        <dbReference type="EMBL" id="TWH96009.1"/>
    </source>
</evidence>
<dbReference type="AlphaFoldDB" id="A0A562KKR3"/>